<dbReference type="GO" id="GO:0006508">
    <property type="term" value="P:proteolysis"/>
    <property type="evidence" value="ECO:0007669"/>
    <property type="project" value="UniProtKB-KW"/>
</dbReference>
<evidence type="ECO:0000313" key="5">
    <source>
        <dbReference type="EMBL" id="ROR92359.1"/>
    </source>
</evidence>
<dbReference type="RefSeq" id="WP_123391992.1">
    <property type="nucleotide sequence ID" value="NZ_RKHO01000001.1"/>
</dbReference>
<name>A0A3N2CXX0_9ACTN</name>
<evidence type="ECO:0000259" key="4">
    <source>
        <dbReference type="PROSITE" id="PS51786"/>
    </source>
</evidence>
<dbReference type="InterPro" id="IPR036034">
    <property type="entry name" value="PDZ_sf"/>
</dbReference>
<dbReference type="PROSITE" id="PS50106">
    <property type="entry name" value="PDZ"/>
    <property type="match status" value="1"/>
</dbReference>
<evidence type="ECO:0000259" key="3">
    <source>
        <dbReference type="PROSITE" id="PS50106"/>
    </source>
</evidence>
<evidence type="ECO:0000256" key="1">
    <source>
        <dbReference type="PROSITE-ProRule" id="PRU01122"/>
    </source>
</evidence>
<dbReference type="InterPro" id="IPR008269">
    <property type="entry name" value="Lon_proteolytic"/>
</dbReference>
<dbReference type="InterPro" id="IPR001478">
    <property type="entry name" value="PDZ"/>
</dbReference>
<feature type="transmembrane region" description="Helical" evidence="2">
    <location>
        <begin position="24"/>
        <end position="41"/>
    </location>
</feature>
<dbReference type="Pfam" id="PF05362">
    <property type="entry name" value="Lon_C"/>
    <property type="match status" value="1"/>
</dbReference>
<proteinExistence type="inferred from homology"/>
<keyword evidence="6" id="KW-1185">Reference proteome</keyword>
<feature type="active site" evidence="1">
    <location>
        <position position="308"/>
    </location>
</feature>
<dbReference type="PANTHER" id="PTHR10046">
    <property type="entry name" value="ATP DEPENDENT LON PROTEASE FAMILY MEMBER"/>
    <property type="match status" value="1"/>
</dbReference>
<feature type="active site" evidence="1">
    <location>
        <position position="263"/>
    </location>
</feature>
<dbReference type="InterPro" id="IPR020568">
    <property type="entry name" value="Ribosomal_Su5_D2-typ_SF"/>
</dbReference>
<dbReference type="GO" id="GO:0004252">
    <property type="term" value="F:serine-type endopeptidase activity"/>
    <property type="evidence" value="ECO:0007669"/>
    <property type="project" value="UniProtKB-UniRule"/>
</dbReference>
<dbReference type="GO" id="GO:0005524">
    <property type="term" value="F:ATP binding"/>
    <property type="evidence" value="ECO:0007669"/>
    <property type="project" value="InterPro"/>
</dbReference>
<dbReference type="SMART" id="SM00228">
    <property type="entry name" value="PDZ"/>
    <property type="match status" value="1"/>
</dbReference>
<comment type="caution">
    <text evidence="5">The sequence shown here is derived from an EMBL/GenBank/DDBJ whole genome shotgun (WGS) entry which is preliminary data.</text>
</comment>
<reference evidence="5 6" key="1">
    <citation type="submission" date="2018-11" db="EMBL/GenBank/DDBJ databases">
        <title>Sequencing the genomes of 1000 actinobacteria strains.</title>
        <authorList>
            <person name="Klenk H.-P."/>
        </authorList>
    </citation>
    <scope>NUCLEOTIDE SEQUENCE [LARGE SCALE GENOMIC DNA]</scope>
    <source>
        <strain evidence="5 6">DSM 12652</strain>
    </source>
</reference>
<feature type="domain" description="PDZ" evidence="3">
    <location>
        <begin position="133"/>
        <end position="195"/>
    </location>
</feature>
<dbReference type="EC" id="3.4.21.53" evidence="1"/>
<keyword evidence="1" id="KW-0378">Hydrolase</keyword>
<organism evidence="5 6">
    <name type="scientific">Nocardioides aurantiacus</name>
    <dbReference type="NCBI Taxonomy" id="86796"/>
    <lineage>
        <taxon>Bacteria</taxon>
        <taxon>Bacillati</taxon>
        <taxon>Actinomycetota</taxon>
        <taxon>Actinomycetes</taxon>
        <taxon>Propionibacteriales</taxon>
        <taxon>Nocardioidaceae</taxon>
        <taxon>Nocardioides</taxon>
    </lineage>
</organism>
<dbReference type="AlphaFoldDB" id="A0A3N2CXX0"/>
<keyword evidence="2" id="KW-1133">Transmembrane helix</keyword>
<accession>A0A3N2CXX0</accession>
<keyword evidence="1" id="KW-0720">Serine protease</keyword>
<gene>
    <name evidence="5" type="ORF">EDD33_3249</name>
</gene>
<dbReference type="InterPro" id="IPR027065">
    <property type="entry name" value="Lon_Prtase"/>
</dbReference>
<dbReference type="SUPFAM" id="SSF54211">
    <property type="entry name" value="Ribosomal protein S5 domain 2-like"/>
    <property type="match status" value="1"/>
</dbReference>
<protein>
    <recommendedName>
        <fullName evidence="1">endopeptidase La</fullName>
        <ecNumber evidence="1">3.4.21.53</ecNumber>
    </recommendedName>
</protein>
<dbReference type="GO" id="GO:0030163">
    <property type="term" value="P:protein catabolic process"/>
    <property type="evidence" value="ECO:0007669"/>
    <property type="project" value="InterPro"/>
</dbReference>
<dbReference type="EMBL" id="RKHO01000001">
    <property type="protein sequence ID" value="ROR92359.1"/>
    <property type="molecule type" value="Genomic_DNA"/>
</dbReference>
<evidence type="ECO:0000256" key="2">
    <source>
        <dbReference type="SAM" id="Phobius"/>
    </source>
</evidence>
<feature type="domain" description="Lon proteolytic" evidence="4">
    <location>
        <begin position="258"/>
        <end position="358"/>
    </location>
</feature>
<dbReference type="Proteomes" id="UP000281738">
    <property type="component" value="Unassembled WGS sequence"/>
</dbReference>
<keyword evidence="2" id="KW-0812">Transmembrane</keyword>
<dbReference type="PROSITE" id="PS51786">
    <property type="entry name" value="LON_PROTEOLYTIC"/>
    <property type="match status" value="1"/>
</dbReference>
<keyword evidence="1" id="KW-0645">Protease</keyword>
<keyword evidence="2" id="KW-0472">Membrane</keyword>
<dbReference type="SUPFAM" id="SSF50156">
    <property type="entry name" value="PDZ domain-like"/>
    <property type="match status" value="1"/>
</dbReference>
<dbReference type="GO" id="GO:0004176">
    <property type="term" value="F:ATP-dependent peptidase activity"/>
    <property type="evidence" value="ECO:0007669"/>
    <property type="project" value="UniProtKB-UniRule"/>
</dbReference>
<dbReference type="InterPro" id="IPR014721">
    <property type="entry name" value="Ribsml_uS5_D2-typ_fold_subgr"/>
</dbReference>
<evidence type="ECO:0000313" key="6">
    <source>
        <dbReference type="Proteomes" id="UP000281738"/>
    </source>
</evidence>
<dbReference type="OrthoDB" id="2356897at2"/>
<dbReference type="Gene3D" id="3.30.230.10">
    <property type="match status" value="1"/>
</dbReference>
<dbReference type="Gene3D" id="2.30.42.10">
    <property type="match status" value="1"/>
</dbReference>
<sequence>MTSAPEHPPAGEGAPARTDRRRTWASLLALLLVLVTGFLALREPVPYATFSPGPTVNVLSEFDGKPIIEVEDRRTYSDEGGLRLVTVIPSAPGEKVNLVQLVRSWMDPDVSVLPYDAVYGSEETSKTVRQQSAAQMTSSQENAVAAALTALGIDFDEGVGVASVDPEGPAQGRLEAGDQLLRVQGRRITDVESVTRAVRALPVGTRVRIEVRRDGRTVTEGLRTVGATDDPQASAVRIGVAVCCYDFPFDVDLNISQNIGGPSGGMMFALGIYDVLTPGSLTGGKVIAGTGEIDPEGRVGEIGGIQQKLVGAQDDGARLFLVPAGNCAEALGGNYDPDRMRLVKVETLKDALADVKAWVEDPAADLPRCTR</sequence>
<comment type="catalytic activity">
    <reaction evidence="1">
        <text>Hydrolysis of proteins in presence of ATP.</text>
        <dbReference type="EC" id="3.4.21.53"/>
    </reaction>
</comment>
<comment type="similarity">
    <text evidence="1">Belongs to the peptidase S16 family.</text>
</comment>
<dbReference type="Pfam" id="PF13180">
    <property type="entry name" value="PDZ_2"/>
    <property type="match status" value="1"/>
</dbReference>